<dbReference type="EMBL" id="WOCE01000018">
    <property type="protein sequence ID" value="KAE9594593.1"/>
    <property type="molecule type" value="Genomic_DNA"/>
</dbReference>
<keyword evidence="2" id="KW-1185">Reference proteome</keyword>
<gene>
    <name evidence="1" type="ORF">Lalb_Chr18g0055451</name>
</gene>
<dbReference type="InterPro" id="IPR036758">
    <property type="entry name" value="At5g01610-like"/>
</dbReference>
<dbReference type="AlphaFoldDB" id="A0A6A4NQY5"/>
<evidence type="ECO:0000313" key="2">
    <source>
        <dbReference type="Proteomes" id="UP000447434"/>
    </source>
</evidence>
<dbReference type="PANTHER" id="PTHR31676:SF7">
    <property type="entry name" value="DUF538 DOMAIN-CONTAINING PROTEIN"/>
    <property type="match status" value="1"/>
</dbReference>
<proteinExistence type="predicted"/>
<dbReference type="OrthoDB" id="1885001at2759"/>
<name>A0A6A4NQY5_LUPAL</name>
<organism evidence="1 2">
    <name type="scientific">Lupinus albus</name>
    <name type="common">White lupine</name>
    <name type="synonym">Lupinus termis</name>
    <dbReference type="NCBI Taxonomy" id="3870"/>
    <lineage>
        <taxon>Eukaryota</taxon>
        <taxon>Viridiplantae</taxon>
        <taxon>Streptophyta</taxon>
        <taxon>Embryophyta</taxon>
        <taxon>Tracheophyta</taxon>
        <taxon>Spermatophyta</taxon>
        <taxon>Magnoliopsida</taxon>
        <taxon>eudicotyledons</taxon>
        <taxon>Gunneridae</taxon>
        <taxon>Pentapetalae</taxon>
        <taxon>rosids</taxon>
        <taxon>fabids</taxon>
        <taxon>Fabales</taxon>
        <taxon>Fabaceae</taxon>
        <taxon>Papilionoideae</taxon>
        <taxon>50 kb inversion clade</taxon>
        <taxon>genistoids sensu lato</taxon>
        <taxon>core genistoids</taxon>
        <taxon>Genisteae</taxon>
        <taxon>Lupinus</taxon>
    </lineage>
</organism>
<evidence type="ECO:0008006" key="3">
    <source>
        <dbReference type="Google" id="ProtNLM"/>
    </source>
</evidence>
<dbReference type="Proteomes" id="UP000447434">
    <property type="component" value="Chromosome 18"/>
</dbReference>
<dbReference type="Pfam" id="PF04398">
    <property type="entry name" value="DUF538"/>
    <property type="match status" value="1"/>
</dbReference>
<comment type="caution">
    <text evidence="1">The sequence shown here is derived from an EMBL/GenBank/DDBJ whole genome shotgun (WGS) entry which is preliminary data.</text>
</comment>
<sequence>MISPTTLNTFLFLFIEASYLLEKNLNTLVLFPFMNMATQQIAQHRNQAEIYQGDGICMQKSRLLLDEILLPRGLLPLDQIIEMGYNRITGFVWLKQKQKMEHKFQAIGKTVSYDAEVTAFVEERSMRRVTGVKSKELFLWVAISEIFVDDPCSGKISFAISTGIARSFPISAFDIQEYHEQEHKMKNKSIKARTTQKRKM</sequence>
<accession>A0A6A4NQY5</accession>
<dbReference type="PANTHER" id="PTHR31676">
    <property type="entry name" value="T31J12.3 PROTEIN-RELATED"/>
    <property type="match status" value="1"/>
</dbReference>
<evidence type="ECO:0000313" key="1">
    <source>
        <dbReference type="EMBL" id="KAE9594593.1"/>
    </source>
</evidence>
<dbReference type="Gene3D" id="2.30.240.10">
    <property type="entry name" value="At5g01610-like"/>
    <property type="match status" value="1"/>
</dbReference>
<dbReference type="InterPro" id="IPR007493">
    <property type="entry name" value="DUF538"/>
</dbReference>
<protein>
    <recommendedName>
        <fullName evidence="3">DUF538 domain-containing protein</fullName>
    </recommendedName>
</protein>
<reference evidence="2" key="1">
    <citation type="journal article" date="2020" name="Nat. Commun.">
        <title>Genome sequence of the cluster root forming white lupin.</title>
        <authorList>
            <person name="Hufnagel B."/>
            <person name="Marques A."/>
            <person name="Soriano A."/>
            <person name="Marques L."/>
            <person name="Divol F."/>
            <person name="Doumas P."/>
            <person name="Sallet E."/>
            <person name="Mancinotti D."/>
            <person name="Carrere S."/>
            <person name="Marande W."/>
            <person name="Arribat S."/>
            <person name="Keller J."/>
            <person name="Huneau C."/>
            <person name="Blein T."/>
            <person name="Aime D."/>
            <person name="Laguerre M."/>
            <person name="Taylor J."/>
            <person name="Schubert V."/>
            <person name="Nelson M."/>
            <person name="Geu-Flores F."/>
            <person name="Crespi M."/>
            <person name="Gallardo-Guerrero K."/>
            <person name="Delaux P.-M."/>
            <person name="Salse J."/>
            <person name="Berges H."/>
            <person name="Guyot R."/>
            <person name="Gouzy J."/>
            <person name="Peret B."/>
        </authorList>
    </citation>
    <scope>NUCLEOTIDE SEQUENCE [LARGE SCALE GENOMIC DNA]</scope>
    <source>
        <strain evidence="2">cv. Amiga</strain>
    </source>
</reference>
<dbReference type="SUPFAM" id="SSF141562">
    <property type="entry name" value="At5g01610-like"/>
    <property type="match status" value="1"/>
</dbReference>